<organism evidence="2 3">
    <name type="scientific">Paenibacillus provencensis</name>
    <dbReference type="NCBI Taxonomy" id="441151"/>
    <lineage>
        <taxon>Bacteria</taxon>
        <taxon>Bacillati</taxon>
        <taxon>Bacillota</taxon>
        <taxon>Bacilli</taxon>
        <taxon>Bacillales</taxon>
        <taxon>Paenibacillaceae</taxon>
        <taxon>Paenibacillus</taxon>
    </lineage>
</organism>
<feature type="chain" id="PRO_5045615161" description="Lipoprotein" evidence="1">
    <location>
        <begin position="22"/>
        <end position="125"/>
    </location>
</feature>
<evidence type="ECO:0000256" key="1">
    <source>
        <dbReference type="SAM" id="SignalP"/>
    </source>
</evidence>
<comment type="caution">
    <text evidence="2">The sequence shown here is derived from an EMBL/GenBank/DDBJ whole genome shotgun (WGS) entry which is preliminary data.</text>
</comment>
<accession>A0ABW3PZH9</accession>
<reference evidence="3" key="1">
    <citation type="journal article" date="2019" name="Int. J. Syst. Evol. Microbiol.">
        <title>The Global Catalogue of Microorganisms (GCM) 10K type strain sequencing project: providing services to taxonomists for standard genome sequencing and annotation.</title>
        <authorList>
            <consortium name="The Broad Institute Genomics Platform"/>
            <consortium name="The Broad Institute Genome Sequencing Center for Infectious Disease"/>
            <person name="Wu L."/>
            <person name="Ma J."/>
        </authorList>
    </citation>
    <scope>NUCLEOTIDE SEQUENCE [LARGE SCALE GENOMIC DNA]</scope>
    <source>
        <strain evidence="3">CCUG 53519</strain>
    </source>
</reference>
<keyword evidence="3" id="KW-1185">Reference proteome</keyword>
<dbReference type="RefSeq" id="WP_251582576.1">
    <property type="nucleotide sequence ID" value="NZ_JBHTKX010000001.1"/>
</dbReference>
<sequence>MKYMTIAAVILMLLLMGCTQSEEISFVGESDHWTGKYTAIIGESSEDGDFIFEYKLGGPQEVHFSNLEVYADDKKNIFKDEEYNSRRVTMSRSCSGCSVTRKEAELLVKIKWDGQEESFVLKPQS</sequence>
<keyword evidence="1" id="KW-0732">Signal</keyword>
<name>A0ABW3PZH9_9BACL</name>
<evidence type="ECO:0000313" key="2">
    <source>
        <dbReference type="EMBL" id="MFD1129616.1"/>
    </source>
</evidence>
<evidence type="ECO:0008006" key="4">
    <source>
        <dbReference type="Google" id="ProtNLM"/>
    </source>
</evidence>
<dbReference type="EMBL" id="JBHTKX010000001">
    <property type="protein sequence ID" value="MFD1129616.1"/>
    <property type="molecule type" value="Genomic_DNA"/>
</dbReference>
<protein>
    <recommendedName>
        <fullName evidence="4">Lipoprotein</fullName>
    </recommendedName>
</protein>
<evidence type="ECO:0000313" key="3">
    <source>
        <dbReference type="Proteomes" id="UP001597169"/>
    </source>
</evidence>
<dbReference type="Proteomes" id="UP001597169">
    <property type="component" value="Unassembled WGS sequence"/>
</dbReference>
<feature type="signal peptide" evidence="1">
    <location>
        <begin position="1"/>
        <end position="21"/>
    </location>
</feature>
<gene>
    <name evidence="2" type="ORF">ACFQ3J_15700</name>
</gene>
<dbReference type="PROSITE" id="PS51257">
    <property type="entry name" value="PROKAR_LIPOPROTEIN"/>
    <property type="match status" value="1"/>
</dbReference>
<proteinExistence type="predicted"/>